<dbReference type="PANTHER" id="PTHR33154:SF33">
    <property type="entry name" value="TRANSCRIPTIONAL REPRESSOR SDPR"/>
    <property type="match status" value="1"/>
</dbReference>
<dbReference type="STRING" id="1679170.AC625_11920"/>
<organism evidence="5 6">
    <name type="scientific">Peribacillus loiseleuriae</name>
    <dbReference type="NCBI Taxonomy" id="1679170"/>
    <lineage>
        <taxon>Bacteria</taxon>
        <taxon>Bacillati</taxon>
        <taxon>Bacillota</taxon>
        <taxon>Bacilli</taxon>
        <taxon>Bacillales</taxon>
        <taxon>Bacillaceae</taxon>
        <taxon>Peribacillus</taxon>
    </lineage>
</organism>
<dbReference type="Pfam" id="PF12840">
    <property type="entry name" value="HTH_20"/>
    <property type="match status" value="1"/>
</dbReference>
<dbReference type="PRINTS" id="PR00778">
    <property type="entry name" value="HTHARSR"/>
</dbReference>
<evidence type="ECO:0000313" key="5">
    <source>
        <dbReference type="EMBL" id="KMY50120.1"/>
    </source>
</evidence>
<dbReference type="NCBIfam" id="NF033788">
    <property type="entry name" value="HTH_metalloreg"/>
    <property type="match status" value="1"/>
</dbReference>
<dbReference type="RefSeq" id="WP_049681467.1">
    <property type="nucleotide sequence ID" value="NZ_LFZW01000001.1"/>
</dbReference>
<dbReference type="GO" id="GO:0003677">
    <property type="term" value="F:DNA binding"/>
    <property type="evidence" value="ECO:0007669"/>
    <property type="project" value="UniProtKB-KW"/>
</dbReference>
<evidence type="ECO:0000256" key="1">
    <source>
        <dbReference type="ARBA" id="ARBA00023015"/>
    </source>
</evidence>
<dbReference type="EMBL" id="LFZW01000001">
    <property type="protein sequence ID" value="KMY50120.1"/>
    <property type="molecule type" value="Genomic_DNA"/>
</dbReference>
<evidence type="ECO:0000256" key="2">
    <source>
        <dbReference type="ARBA" id="ARBA00023125"/>
    </source>
</evidence>
<dbReference type="InterPro" id="IPR036388">
    <property type="entry name" value="WH-like_DNA-bd_sf"/>
</dbReference>
<dbReference type="OrthoDB" id="9798835at2"/>
<reference evidence="6" key="1">
    <citation type="submission" date="2015-07" db="EMBL/GenBank/DDBJ databases">
        <title>Genome sequencing project for genomic taxonomy and phylogenomics of Bacillus-like bacteria.</title>
        <authorList>
            <person name="Liu B."/>
            <person name="Wang J."/>
            <person name="Zhu Y."/>
            <person name="Liu G."/>
            <person name="Chen Q."/>
            <person name="Chen Z."/>
            <person name="Lan J."/>
            <person name="Che J."/>
            <person name="Ge C."/>
            <person name="Shi H."/>
            <person name="Pan Z."/>
            <person name="Liu X."/>
        </authorList>
    </citation>
    <scope>NUCLEOTIDE SEQUENCE [LARGE SCALE GENOMIC DNA]</scope>
    <source>
        <strain evidence="6">FJAT-27997</strain>
    </source>
</reference>
<evidence type="ECO:0000313" key="6">
    <source>
        <dbReference type="Proteomes" id="UP000037146"/>
    </source>
</evidence>
<sequence>MNDEVAVKVYKALGEPTRLRLVKALASEPEMACAVMANKLDIQANSTLTHHLKLLIDCGLLTVRREGTYRYYSIQRNILEIYAPTLIPDNNSL</sequence>
<dbReference type="PROSITE" id="PS50987">
    <property type="entry name" value="HTH_ARSR_2"/>
    <property type="match status" value="1"/>
</dbReference>
<keyword evidence="6" id="KW-1185">Reference proteome</keyword>
<comment type="caution">
    <text evidence="5">The sequence shown here is derived from an EMBL/GenBank/DDBJ whole genome shotgun (WGS) entry which is preliminary data.</text>
</comment>
<protein>
    <submittedName>
        <fullName evidence="5">ArsR family transcriptional regulator</fullName>
    </submittedName>
</protein>
<accession>A0A0K9GTZ7</accession>
<keyword evidence="2" id="KW-0238">DNA-binding</keyword>
<keyword evidence="1" id="KW-0805">Transcription regulation</keyword>
<dbReference type="InterPro" id="IPR036390">
    <property type="entry name" value="WH_DNA-bd_sf"/>
</dbReference>
<dbReference type="InterPro" id="IPR011991">
    <property type="entry name" value="ArsR-like_HTH"/>
</dbReference>
<dbReference type="CDD" id="cd00090">
    <property type="entry name" value="HTH_ARSR"/>
    <property type="match status" value="1"/>
</dbReference>
<proteinExistence type="predicted"/>
<dbReference type="PATRIC" id="fig|1679170.3.peg.2704"/>
<dbReference type="InterPro" id="IPR001845">
    <property type="entry name" value="HTH_ArsR_DNA-bd_dom"/>
</dbReference>
<feature type="domain" description="HTH arsR-type" evidence="4">
    <location>
        <begin position="1"/>
        <end position="93"/>
    </location>
</feature>
<dbReference type="SUPFAM" id="SSF46785">
    <property type="entry name" value="Winged helix' DNA-binding domain"/>
    <property type="match status" value="1"/>
</dbReference>
<gene>
    <name evidence="5" type="ORF">AC625_11920</name>
</gene>
<name>A0A0K9GTZ7_9BACI</name>
<evidence type="ECO:0000259" key="4">
    <source>
        <dbReference type="PROSITE" id="PS50987"/>
    </source>
</evidence>
<dbReference type="PANTHER" id="PTHR33154">
    <property type="entry name" value="TRANSCRIPTIONAL REGULATOR, ARSR FAMILY"/>
    <property type="match status" value="1"/>
</dbReference>
<dbReference type="Proteomes" id="UP000037146">
    <property type="component" value="Unassembled WGS sequence"/>
</dbReference>
<dbReference type="InterPro" id="IPR051081">
    <property type="entry name" value="HTH_MetalResp_TranReg"/>
</dbReference>
<evidence type="ECO:0000256" key="3">
    <source>
        <dbReference type="ARBA" id="ARBA00023163"/>
    </source>
</evidence>
<dbReference type="GO" id="GO:0003700">
    <property type="term" value="F:DNA-binding transcription factor activity"/>
    <property type="evidence" value="ECO:0007669"/>
    <property type="project" value="InterPro"/>
</dbReference>
<dbReference type="SMART" id="SM00418">
    <property type="entry name" value="HTH_ARSR"/>
    <property type="match status" value="1"/>
</dbReference>
<dbReference type="AlphaFoldDB" id="A0A0K9GTZ7"/>
<dbReference type="Gene3D" id="1.10.10.10">
    <property type="entry name" value="Winged helix-like DNA-binding domain superfamily/Winged helix DNA-binding domain"/>
    <property type="match status" value="1"/>
</dbReference>
<keyword evidence="3" id="KW-0804">Transcription</keyword>